<feature type="binding site" evidence="1">
    <location>
        <position position="274"/>
    </location>
    <ligand>
        <name>Zn(2+)</name>
        <dbReference type="ChEBI" id="CHEBI:29105"/>
    </ligand>
</feature>
<dbReference type="SUPFAM" id="SSF158745">
    <property type="entry name" value="LanC-like"/>
    <property type="match status" value="1"/>
</dbReference>
<feature type="binding site" evidence="1">
    <location>
        <position position="328"/>
    </location>
    <ligand>
        <name>Zn(2+)</name>
        <dbReference type="ChEBI" id="CHEBI:29105"/>
    </ligand>
</feature>
<dbReference type="KEGG" id="aup:AsAng_0003920"/>
<sequence>MTSNKEIFFQTAYSIAKHLAKEAIWYNNTCNWTGHQVDAINGSFKVVTTSFSADPYNGLSGIATFLSMIVSKTNDPILTWTLEGTVNNVIQILQKENKLGNYGVYAGKLGAAYHLWKIGRQQNRPEWSNLGLKIIAALAPIALTDHEIDIISGAAGAIPVLLELHQEEEQDVFLEMAKKCGDFLIEKAQKDDQWWYWLTIPTTPYGLTGYSHGAAGIALGLLELGVYTQEDRYLQAATMGFNYEQQWFDAPQANWPDLREYKGQGPTSCSSIWCHGAPGIALSRLRAYELTQNESYKQAAQIALKTTYQSVLDMLNGKSGLLNFSICHGIAGNSDILLSGAEVFDDPNYRSLAEYVGQFGNTQFGQTGIPWPSGVNDPSGLLNGQTETPGLMLGLAGTGYFFLRLAFPKEFKSALLAATTKKNSAALA</sequence>
<dbReference type="PANTHER" id="PTHR12736">
    <property type="entry name" value="LANC-LIKE PROTEIN"/>
    <property type="match status" value="1"/>
</dbReference>
<name>A0A915VKH0_9BACT</name>
<dbReference type="PRINTS" id="PR01950">
    <property type="entry name" value="LANCSUPER"/>
</dbReference>
<protein>
    <recommendedName>
        <fullName evidence="4">Lanthionine synthetase C-like protein</fullName>
    </recommendedName>
</protein>
<dbReference type="PANTHER" id="PTHR12736:SF7">
    <property type="entry name" value="LANC-LIKE PROTEIN 3"/>
    <property type="match status" value="1"/>
</dbReference>
<dbReference type="EMBL" id="AP026867">
    <property type="protein sequence ID" value="BDS09688.1"/>
    <property type="molecule type" value="Genomic_DNA"/>
</dbReference>
<dbReference type="GO" id="GO:0005886">
    <property type="term" value="C:plasma membrane"/>
    <property type="evidence" value="ECO:0007669"/>
    <property type="project" value="TreeGrafter"/>
</dbReference>
<evidence type="ECO:0000313" key="3">
    <source>
        <dbReference type="Proteomes" id="UP001060919"/>
    </source>
</evidence>
<evidence type="ECO:0000256" key="1">
    <source>
        <dbReference type="PIRSR" id="PIRSR607822-1"/>
    </source>
</evidence>
<reference evidence="2" key="1">
    <citation type="submission" date="2022-09" db="EMBL/GenBank/DDBJ databases">
        <title>Aureispira anguillicida sp. nov., isolated from Leptocephalus of Japanese eel Anguilla japonica.</title>
        <authorList>
            <person name="Yuasa K."/>
            <person name="Mekata T."/>
            <person name="Ikunari K."/>
        </authorList>
    </citation>
    <scope>NUCLEOTIDE SEQUENCE</scope>
    <source>
        <strain evidence="2">EL160426</strain>
    </source>
</reference>
<proteinExistence type="predicted"/>
<dbReference type="GO" id="GO:0046872">
    <property type="term" value="F:metal ion binding"/>
    <property type="evidence" value="ECO:0007669"/>
    <property type="project" value="UniProtKB-KW"/>
</dbReference>
<dbReference type="Pfam" id="PF05147">
    <property type="entry name" value="LANC_like"/>
    <property type="match status" value="1"/>
</dbReference>
<dbReference type="Gene3D" id="1.50.10.10">
    <property type="match status" value="1"/>
</dbReference>
<gene>
    <name evidence="2" type="ORF">AsAng_0003920</name>
</gene>
<dbReference type="SMART" id="SM01260">
    <property type="entry name" value="LANC_like"/>
    <property type="match status" value="1"/>
</dbReference>
<dbReference type="InterPro" id="IPR007822">
    <property type="entry name" value="LANC-like"/>
</dbReference>
<dbReference type="RefSeq" id="WP_264791054.1">
    <property type="nucleotide sequence ID" value="NZ_AP026867.1"/>
</dbReference>
<dbReference type="InterPro" id="IPR012341">
    <property type="entry name" value="6hp_glycosidase-like_sf"/>
</dbReference>
<dbReference type="GO" id="GO:0031179">
    <property type="term" value="P:peptide modification"/>
    <property type="evidence" value="ECO:0007669"/>
    <property type="project" value="InterPro"/>
</dbReference>
<keyword evidence="1" id="KW-0479">Metal-binding</keyword>
<dbReference type="GO" id="GO:0005975">
    <property type="term" value="P:carbohydrate metabolic process"/>
    <property type="evidence" value="ECO:0007669"/>
    <property type="project" value="InterPro"/>
</dbReference>
<feature type="binding site" evidence="1">
    <location>
        <position position="327"/>
    </location>
    <ligand>
        <name>Zn(2+)</name>
        <dbReference type="ChEBI" id="CHEBI:29105"/>
    </ligand>
</feature>
<dbReference type="Proteomes" id="UP001060919">
    <property type="component" value="Chromosome"/>
</dbReference>
<dbReference type="AlphaFoldDB" id="A0A915VKH0"/>
<evidence type="ECO:0000313" key="2">
    <source>
        <dbReference type="EMBL" id="BDS09688.1"/>
    </source>
</evidence>
<organism evidence="2 3">
    <name type="scientific">Aureispira anguillae</name>
    <dbReference type="NCBI Taxonomy" id="2864201"/>
    <lineage>
        <taxon>Bacteria</taxon>
        <taxon>Pseudomonadati</taxon>
        <taxon>Bacteroidota</taxon>
        <taxon>Saprospiria</taxon>
        <taxon>Saprospirales</taxon>
        <taxon>Saprospiraceae</taxon>
        <taxon>Aureispira</taxon>
    </lineage>
</organism>
<keyword evidence="3" id="KW-1185">Reference proteome</keyword>
<evidence type="ECO:0008006" key="4">
    <source>
        <dbReference type="Google" id="ProtNLM"/>
    </source>
</evidence>
<keyword evidence="1" id="KW-0862">Zinc</keyword>
<accession>A0A915VKH0</accession>